<proteinExistence type="predicted"/>
<dbReference type="InterPro" id="IPR027417">
    <property type="entry name" value="P-loop_NTPase"/>
</dbReference>
<comment type="caution">
    <text evidence="1">The sequence shown here is derived from an EMBL/GenBank/DDBJ whole genome shotgun (WGS) entry which is preliminary data.</text>
</comment>
<organism evidence="1 2">
    <name type="scientific">candidate division LCP-89 bacterium B3_LCP</name>
    <dbReference type="NCBI Taxonomy" id="2012998"/>
    <lineage>
        <taxon>Bacteria</taxon>
        <taxon>Pseudomonadati</taxon>
        <taxon>Bacteria division LCP-89</taxon>
    </lineage>
</organism>
<dbReference type="AlphaFoldDB" id="A0A532V4T5"/>
<reference evidence="1 2" key="1">
    <citation type="submission" date="2017-06" db="EMBL/GenBank/DDBJ databases">
        <title>Novel microbial phyla capable of carbon fixation and sulfur reduction in deep-sea sediments.</title>
        <authorList>
            <person name="Huang J."/>
            <person name="Baker B."/>
            <person name="Wang Y."/>
        </authorList>
    </citation>
    <scope>NUCLEOTIDE SEQUENCE [LARGE SCALE GENOMIC DNA]</scope>
    <source>
        <strain evidence="1">B3_LCP</strain>
    </source>
</reference>
<evidence type="ECO:0000313" key="1">
    <source>
        <dbReference type="EMBL" id="TKJ42211.1"/>
    </source>
</evidence>
<dbReference type="PANTHER" id="PTHR11669">
    <property type="entry name" value="REPLICATION FACTOR C / DNA POLYMERASE III GAMMA-TAU SUBUNIT"/>
    <property type="match status" value="1"/>
</dbReference>
<dbReference type="EMBL" id="NJBN01000001">
    <property type="protein sequence ID" value="TKJ42211.1"/>
    <property type="molecule type" value="Genomic_DNA"/>
</dbReference>
<dbReference type="PANTHER" id="PTHR11669:SF8">
    <property type="entry name" value="DNA POLYMERASE III SUBUNIT DELTA"/>
    <property type="match status" value="1"/>
</dbReference>
<dbReference type="Gene3D" id="3.40.50.300">
    <property type="entry name" value="P-loop containing nucleotide triphosphate hydrolases"/>
    <property type="match status" value="1"/>
</dbReference>
<evidence type="ECO:0000313" key="2">
    <source>
        <dbReference type="Proteomes" id="UP000319619"/>
    </source>
</evidence>
<accession>A0A532V4T5</accession>
<evidence type="ECO:0008006" key="3">
    <source>
        <dbReference type="Google" id="ProtNLM"/>
    </source>
</evidence>
<name>A0A532V4T5_UNCL8</name>
<sequence length="377" mass="42392">MPLTNIINQKKALRIIESMVTGHRLPHALLFWGPAGVGKSYAAIELARWLNCEMGKEGPCGNCASCLQFATLEHPHFSYQIPLPAKALVASDSGELSNEGTQRYPEILKKKAEDPYRKVEYSGAQFILIGQIRSLLQWAAKRSFEDKPRLALIDHAGKLKEEAANALLKLLEEPPPDFILVLTAESPEDILPTLQSRCHLVEFSNLSDETIQAELGKRGLQDPSEVNRISHLANGNLSRAIDFFENMDKTNALLDLAINIIRHALSRNPLEMNSWVDKWEKEDLSGRLFILEVISAWFRDALLIKTADVEDNPKVIHTEHIELLQKFVKNCPDADFILAVKHVEEARRSLQGNTLAPLTLLVLARRLYSAVYRKKPA</sequence>
<protein>
    <recommendedName>
        <fullName evidence="3">DNA polymerase III subunit delta</fullName>
    </recommendedName>
</protein>
<dbReference type="Pfam" id="PF13177">
    <property type="entry name" value="DNA_pol3_delta2"/>
    <property type="match status" value="1"/>
</dbReference>
<dbReference type="Proteomes" id="UP000319619">
    <property type="component" value="Unassembled WGS sequence"/>
</dbReference>
<dbReference type="SUPFAM" id="SSF52540">
    <property type="entry name" value="P-loop containing nucleoside triphosphate hydrolases"/>
    <property type="match status" value="1"/>
</dbReference>
<dbReference type="InterPro" id="IPR050238">
    <property type="entry name" value="DNA_Rep/Repair_Clamp_Loader"/>
</dbReference>
<dbReference type="GO" id="GO:0006261">
    <property type="term" value="P:DNA-templated DNA replication"/>
    <property type="evidence" value="ECO:0007669"/>
    <property type="project" value="TreeGrafter"/>
</dbReference>
<gene>
    <name evidence="1" type="ORF">CEE37_00615</name>
</gene>